<evidence type="ECO:0000256" key="1">
    <source>
        <dbReference type="SAM" id="MobiDB-lite"/>
    </source>
</evidence>
<protein>
    <submittedName>
        <fullName evidence="2">Uncharacterized protein</fullName>
    </submittedName>
</protein>
<dbReference type="AlphaFoldDB" id="A0A8E2DRM0"/>
<proteinExistence type="predicted"/>
<evidence type="ECO:0000313" key="3">
    <source>
        <dbReference type="Proteomes" id="UP000250043"/>
    </source>
</evidence>
<gene>
    <name evidence="2" type="ORF">OBBRIDRAFT_145536</name>
</gene>
<organism evidence="2 3">
    <name type="scientific">Obba rivulosa</name>
    <dbReference type="NCBI Taxonomy" id="1052685"/>
    <lineage>
        <taxon>Eukaryota</taxon>
        <taxon>Fungi</taxon>
        <taxon>Dikarya</taxon>
        <taxon>Basidiomycota</taxon>
        <taxon>Agaricomycotina</taxon>
        <taxon>Agaricomycetes</taxon>
        <taxon>Polyporales</taxon>
        <taxon>Gelatoporiaceae</taxon>
        <taxon>Obba</taxon>
    </lineage>
</organism>
<name>A0A8E2DRM0_9APHY</name>
<accession>A0A8E2DRM0</accession>
<dbReference type="OrthoDB" id="2804751at2759"/>
<feature type="region of interest" description="Disordered" evidence="1">
    <location>
        <begin position="106"/>
        <end position="166"/>
    </location>
</feature>
<keyword evidence="3" id="KW-1185">Reference proteome</keyword>
<dbReference type="EMBL" id="KV722344">
    <property type="protein sequence ID" value="OCH94441.1"/>
    <property type="molecule type" value="Genomic_DNA"/>
</dbReference>
<feature type="compositionally biased region" description="Low complexity" evidence="1">
    <location>
        <begin position="131"/>
        <end position="150"/>
    </location>
</feature>
<evidence type="ECO:0000313" key="2">
    <source>
        <dbReference type="EMBL" id="OCH94441.1"/>
    </source>
</evidence>
<reference evidence="2 3" key="1">
    <citation type="submission" date="2016-07" db="EMBL/GenBank/DDBJ databases">
        <title>Draft genome of the white-rot fungus Obba rivulosa 3A-2.</title>
        <authorList>
            <consortium name="DOE Joint Genome Institute"/>
            <person name="Miettinen O."/>
            <person name="Riley R."/>
            <person name="Acob R."/>
            <person name="Barry K."/>
            <person name="Cullen D."/>
            <person name="De Vries R."/>
            <person name="Hainaut M."/>
            <person name="Hatakka A."/>
            <person name="Henrissat B."/>
            <person name="Hilden K."/>
            <person name="Kuo R."/>
            <person name="Labutti K."/>
            <person name="Lipzen A."/>
            <person name="Makela M.R."/>
            <person name="Sandor L."/>
            <person name="Spatafora J.W."/>
            <person name="Grigoriev I.V."/>
            <person name="Hibbett D.S."/>
        </authorList>
    </citation>
    <scope>NUCLEOTIDE SEQUENCE [LARGE SCALE GENOMIC DNA]</scope>
    <source>
        <strain evidence="2 3">3A-2</strain>
    </source>
</reference>
<feature type="compositionally biased region" description="Basic and acidic residues" evidence="1">
    <location>
        <begin position="156"/>
        <end position="166"/>
    </location>
</feature>
<dbReference type="Proteomes" id="UP000250043">
    <property type="component" value="Unassembled WGS sequence"/>
</dbReference>
<sequence length="166" mass="18034">MSLTRGRPRGPGRHRILSQGRVLDHQALRYSRAKRISPKLCMYMFPSTEDSAVEASRDASKPVLSRLVAVSGNEHIVTDPSLQQSSLLFEPRARLESTTSSRFFPGGWFSSAPKSSDGGRTSLDHAAGEFSKSPASPTVSPAVEASVSSPTNSAAEQERKKWCTIM</sequence>